<feature type="region of interest" description="Disordered" evidence="2">
    <location>
        <begin position="517"/>
        <end position="545"/>
    </location>
</feature>
<evidence type="ECO:0000256" key="2">
    <source>
        <dbReference type="SAM" id="MobiDB-lite"/>
    </source>
</evidence>
<comment type="caution">
    <text evidence="3">The sequence shown here is derived from an EMBL/GenBank/DDBJ whole genome shotgun (WGS) entry which is preliminary data.</text>
</comment>
<feature type="region of interest" description="Disordered" evidence="2">
    <location>
        <begin position="1905"/>
        <end position="1925"/>
    </location>
</feature>
<accession>A0ABN9SMM8</accession>
<dbReference type="PROSITE" id="PS50096">
    <property type="entry name" value="IQ"/>
    <property type="match status" value="2"/>
</dbReference>
<dbReference type="Pfam" id="PF00612">
    <property type="entry name" value="IQ"/>
    <property type="match status" value="1"/>
</dbReference>
<dbReference type="Proteomes" id="UP001189429">
    <property type="component" value="Unassembled WGS sequence"/>
</dbReference>
<feature type="region of interest" description="Disordered" evidence="2">
    <location>
        <begin position="2077"/>
        <end position="2132"/>
    </location>
</feature>
<evidence type="ECO:0000313" key="3">
    <source>
        <dbReference type="EMBL" id="CAK0833000.1"/>
    </source>
</evidence>
<reference evidence="3" key="1">
    <citation type="submission" date="2023-10" db="EMBL/GenBank/DDBJ databases">
        <authorList>
            <person name="Chen Y."/>
            <person name="Shah S."/>
            <person name="Dougan E. K."/>
            <person name="Thang M."/>
            <person name="Chan C."/>
        </authorList>
    </citation>
    <scope>NUCLEOTIDE SEQUENCE [LARGE SCALE GENOMIC DNA]</scope>
</reference>
<evidence type="ECO:0000313" key="4">
    <source>
        <dbReference type="Proteomes" id="UP001189429"/>
    </source>
</evidence>
<dbReference type="EMBL" id="CAUYUJ010011980">
    <property type="protein sequence ID" value="CAK0833000.1"/>
    <property type="molecule type" value="Genomic_DNA"/>
</dbReference>
<feature type="coiled-coil region" evidence="1">
    <location>
        <begin position="1835"/>
        <end position="1865"/>
    </location>
</feature>
<protein>
    <submittedName>
        <fullName evidence="3">Uncharacterized protein</fullName>
    </submittedName>
</protein>
<keyword evidence="4" id="KW-1185">Reference proteome</keyword>
<organism evidence="3 4">
    <name type="scientific">Prorocentrum cordatum</name>
    <dbReference type="NCBI Taxonomy" id="2364126"/>
    <lineage>
        <taxon>Eukaryota</taxon>
        <taxon>Sar</taxon>
        <taxon>Alveolata</taxon>
        <taxon>Dinophyceae</taxon>
        <taxon>Prorocentrales</taxon>
        <taxon>Prorocentraceae</taxon>
        <taxon>Prorocentrum</taxon>
    </lineage>
</organism>
<dbReference type="CDD" id="cd23767">
    <property type="entry name" value="IQCD"/>
    <property type="match status" value="1"/>
</dbReference>
<feature type="compositionally biased region" description="Basic and acidic residues" evidence="2">
    <location>
        <begin position="606"/>
        <end position="616"/>
    </location>
</feature>
<dbReference type="Gene3D" id="1.20.5.190">
    <property type="match status" value="1"/>
</dbReference>
<proteinExistence type="predicted"/>
<dbReference type="InterPro" id="IPR000048">
    <property type="entry name" value="IQ_motif_EF-hand-BS"/>
</dbReference>
<gene>
    <name evidence="3" type="ORF">PCOR1329_LOCUS30832</name>
</gene>
<feature type="region of interest" description="Disordered" evidence="2">
    <location>
        <begin position="606"/>
        <end position="625"/>
    </location>
</feature>
<evidence type="ECO:0000256" key="1">
    <source>
        <dbReference type="SAM" id="Coils"/>
    </source>
</evidence>
<keyword evidence="1" id="KW-0175">Coiled coil</keyword>
<name>A0ABN9SMM8_9DINO</name>
<feature type="region of interest" description="Disordered" evidence="2">
    <location>
        <begin position="1638"/>
        <end position="1690"/>
    </location>
</feature>
<sequence length="2132" mass="227961">MASLTAGGVKSMGEIVGGDASATDQIENTWLRMASVQSYKTLDKPERVQSDPPAAFVLRDVPLQCADNVANAKHLVDWVTLEDAPFKPNKDAGEIAFTMQLRTLPKGANGEQCALKYVRFDNKGARHPLGGGSADTKTPLNLFHYMMDRLGGVQIRHWVQPSVAAAVGGGGYDKEKRRAGYRFIEEFGPRANNRNQFAEWTDEQINDEKSPIFGWQASEVKESLRNYASGSVGARTLERWAITLKRFHPFVFDNIVVPILKSHDVHGTMWIGKTRVGKSTKIDFSRLEPGTVHKPAIADDTALTKWAPDEIIAFLDPAEEDALLRARRGGASFEQNQPRQICANPYDQEFEKKVCSIRRGQQVVKFDDFLKIIDRNFAGEKQRGYQTADVEACMAGSNIALLTDDWMHLRLASTTKDPAPRFPWPVPEKPDLFTPETTPILKRFKKDQTFAPPDYGAHIKWAVAAMKKLARGEDTGRSRTVRGPTLFDQDAPPRYEFAAMDGEMNVGADASAAVSAAAPPAPAIPGNPDDDDADSGLGGEMRGAAAAEDEEDVFGFGGGMDGVFRQRLQKSKDCGAIHLDTPTPKKKRTDIEEDLSQMLEASKQDNARVRAHDFSRPPRTHRNCPHCLTARQKKTALDRAWDFVQAEAPRGNFDGQRVLWLEHQYVDPDSPVGHMKREFVNSLLKCIADRDHFATKEDYHPLLKRNVRKEYQPMTNRTLQTLTCNTMHTIGEAGFGKVGEPWAPCALDDGDLADQRPRVVKAFFDPTQAEAMTYARWGAAKFVRGQARRLANSKCRGRPGAMLKRCNVALSTQHSFFFRPAGKDSVVEKLPPMSTYITAEAGNILMRPLKHKKRRDQEECDRLFAFEKKDMLKPMAEARDAAGARGDGGDGAAAAAAGGAPACAAALREARQSGGVWAAPEDDDVFCRRGGADARADVADEEGVLGFGGGMGAAEPAPPKELTAARNARVELLIKSGTNKGMIVPWQAGAASGSSGGASAPNGAAAPADAAPEAQPLIVGCRGALPEEDHCEQMAIFRSLAKARHGACKDLVTAPRKTTETGLARGGPPSPVSLQEQQAIFAWIASQAHGGTVAIDDGDVDLDAEMEAMLEADEPGGDVAMPISPTAAWPSSLIAMPTEARWGQPAANAAPAVMNRSRMRMASRAKYSGAHEKHIVFGKDQGGNELGWAGVEADEVYAAKSGGARTQGVTKHFTCDVGAMLKRCNVALSTQHSFFFRPAGKDSVVEKLPPMSTYITAEAGNILMRPLKHKKRRDQEECDRLFAFEKKDMLKPMAEARDAAGARGDGGDGAAAAAAGGAPACAAALREARQSGGVWAAPEDDDVFCRRGGADARADVADEEGVLGFGGGMGAAEPAPPKELTAARNARVELLIKSGTNKGMIVPWQAGAASGSSGGASAPNGAAAPADAAPEAQPLIVGCRGALPEEDHCEQMAIFRSLAKARHGACKDLVTAPRKTTETGLARGGPPSPVSLQEQQAIFAWIASQAHGGTVAIDDGDVDLDAEMEAMLEADEPGGDVAMPISPTAAWPSSLIAMPTEARWGQPAANAAPAVMNRSRMRMACLPALCSDRSRVRNARAKYSGAHEKHIVFGKDQGGNELGWAGVEADEVYAAKSGGARTQAPACRSPSSGSSGGGIVQRGSPGPLALFRLKPGKAKRRAPGPGPTRKGDWAPKAPRWLKLRRAILHADGARSHRLKIDGALRDWVVRKKKKAKLGGKLARAKPAFTKLIERASGDLRRAVGKGTARAAGSALPRNKAAQRDMRSCCLLSGLYKARSFQWAHWNRGGDLWLATGQMPRDAWAKDHAAARKIQSVHRGKAARQEVADMEQRRKELAEEENAATKIQAKYRGMATRKSMHGVDVSPSPVRRVSAQAEELVSKQVLQGAGEDLPTGTDEENAAAAKIQDGGEKSRQECLSALVDALGEDDKAKDECVQALLGNVMDGGEKSRQECMSALVGALGEDDKAKDECVQALLGNIMASGDRNIALKSEMCAALEMAMAALLGPEAEARAEVRGALRAALAEDLPAGTDEENAAAARIQEAVHRGKKARLSVAEQRAAAAGSAREEDVASAAPGRGGRAPGGHSAAGTPRLASRGSSHEVQWKLQSAAAADA</sequence>